<name>A0ABS5IGW2_9PROT</name>
<dbReference type="Pfam" id="PF10722">
    <property type="entry name" value="YbjN"/>
    <property type="match status" value="1"/>
</dbReference>
<dbReference type="EMBL" id="JAGTUF010000016">
    <property type="protein sequence ID" value="MBR9972983.1"/>
    <property type="molecule type" value="Genomic_DNA"/>
</dbReference>
<comment type="caution">
    <text evidence="1">The sequence shown here is derived from an EMBL/GenBank/DDBJ whole genome shotgun (WGS) entry which is preliminary data.</text>
</comment>
<evidence type="ECO:0000313" key="1">
    <source>
        <dbReference type="EMBL" id="MBR9972983.1"/>
    </source>
</evidence>
<dbReference type="RefSeq" id="WP_211550286.1">
    <property type="nucleotide sequence ID" value="NZ_JAGTUF010000016.1"/>
</dbReference>
<gene>
    <name evidence="1" type="ORF">KEC16_14760</name>
</gene>
<proteinExistence type="predicted"/>
<sequence>MSIALAHEEDFVINPLDLIEQFVTANDWAFDRRSDDELAVEMPGKWCNYSLYFAWREDMGAMHFTCAFDMKVPDAKRPVICELLVAINEKLWLGHFGLWEDEGVPMFRHTSLVNGADGLSPEQVEDLMDIAMTECERFYPAFQFVIWGGKSAKDAVACSLLDTVGEA</sequence>
<evidence type="ECO:0000313" key="2">
    <source>
        <dbReference type="Proteomes" id="UP000680714"/>
    </source>
</evidence>
<dbReference type="Proteomes" id="UP000680714">
    <property type="component" value="Unassembled WGS sequence"/>
</dbReference>
<organism evidence="1 2">
    <name type="scientific">Magnetospirillum sulfuroxidans</name>
    <dbReference type="NCBI Taxonomy" id="611300"/>
    <lineage>
        <taxon>Bacteria</taxon>
        <taxon>Pseudomonadati</taxon>
        <taxon>Pseudomonadota</taxon>
        <taxon>Alphaproteobacteria</taxon>
        <taxon>Rhodospirillales</taxon>
        <taxon>Rhodospirillaceae</taxon>
        <taxon>Magnetospirillum</taxon>
    </lineage>
</organism>
<keyword evidence="2" id="KW-1185">Reference proteome</keyword>
<protein>
    <submittedName>
        <fullName evidence="1">YbjN domain-containing protein</fullName>
    </submittedName>
</protein>
<dbReference type="InterPro" id="IPR019660">
    <property type="entry name" value="Put_sensory_transdc_reg_YbjN"/>
</dbReference>
<dbReference type="CDD" id="cd17033">
    <property type="entry name" value="DR1245-like"/>
    <property type="match status" value="1"/>
</dbReference>
<accession>A0ABS5IGW2</accession>
<reference evidence="1 2" key="1">
    <citation type="submission" date="2021-04" db="EMBL/GenBank/DDBJ databases">
        <title>Magnetospirillum sulfuroxidans sp. nov., a facultative chemolithoautotrophic sulfur-oxidizing alphaproteobacterium isolated from freshwater sediment and proposals for Paramagetospirillum gen. nov., and Magnetospirillaceae fam. nov.</title>
        <authorList>
            <person name="Koziaeva V."/>
            <person name="Geelhoed J.S."/>
            <person name="Sorokin D.Y."/>
            <person name="Grouzdev D.S."/>
        </authorList>
    </citation>
    <scope>NUCLEOTIDE SEQUENCE [LARGE SCALE GENOMIC DNA]</scope>
    <source>
        <strain evidence="1 2">J10</strain>
    </source>
</reference>